<name>A0ABX2ZWJ2_9BACI</name>
<reference evidence="4 5" key="1">
    <citation type="submission" date="2016-07" db="EMBL/GenBank/DDBJ databases">
        <authorList>
            <person name="Townsley L."/>
            <person name="Shank E.A."/>
        </authorList>
    </citation>
    <scope>NUCLEOTIDE SEQUENCE [LARGE SCALE GENOMIC DNA]</scope>
    <source>
        <strain evidence="4 5">CH01</strain>
    </source>
</reference>
<evidence type="ECO:0000313" key="5">
    <source>
        <dbReference type="Proteomes" id="UP000094580"/>
    </source>
</evidence>
<accession>A0ABX2ZWJ2</accession>
<dbReference type="InterPro" id="IPR028096">
    <property type="entry name" value="EfeO_Cupredoxin"/>
</dbReference>
<comment type="caution">
    <text evidence="4">The sequence shown here is derived from an EMBL/GenBank/DDBJ whole genome shotgun (WGS) entry which is preliminary data.</text>
</comment>
<feature type="domain" description="EfeO-type cupredoxin-like" evidence="3">
    <location>
        <begin position="12"/>
        <end position="127"/>
    </location>
</feature>
<protein>
    <submittedName>
        <fullName evidence="4">Cytochrome B</fullName>
    </submittedName>
</protein>
<keyword evidence="2" id="KW-0186">Copper</keyword>
<proteinExistence type="predicted"/>
<evidence type="ECO:0000256" key="2">
    <source>
        <dbReference type="ARBA" id="ARBA00023008"/>
    </source>
</evidence>
<organism evidence="4 5">
    <name type="scientific">Gottfriedia luciferensis</name>
    <dbReference type="NCBI Taxonomy" id="178774"/>
    <lineage>
        <taxon>Bacteria</taxon>
        <taxon>Bacillati</taxon>
        <taxon>Bacillota</taxon>
        <taxon>Bacilli</taxon>
        <taxon>Bacillales</taxon>
        <taxon>Bacillaceae</taxon>
        <taxon>Gottfriedia</taxon>
    </lineage>
</organism>
<dbReference type="EMBL" id="MDKC01000002">
    <property type="protein sequence ID" value="ODG93566.1"/>
    <property type="molecule type" value="Genomic_DNA"/>
</dbReference>
<dbReference type="InterPro" id="IPR050845">
    <property type="entry name" value="Cu-binding_ET"/>
</dbReference>
<dbReference type="SUPFAM" id="SSF49503">
    <property type="entry name" value="Cupredoxins"/>
    <property type="match status" value="1"/>
</dbReference>
<evidence type="ECO:0000313" key="4">
    <source>
        <dbReference type="EMBL" id="ODG93566.1"/>
    </source>
</evidence>
<gene>
    <name evidence="4" type="ORF">BED47_04595</name>
</gene>
<dbReference type="Gene3D" id="2.60.40.420">
    <property type="entry name" value="Cupredoxins - blue copper proteins"/>
    <property type="match status" value="1"/>
</dbReference>
<dbReference type="Proteomes" id="UP000094580">
    <property type="component" value="Unassembled WGS sequence"/>
</dbReference>
<dbReference type="PANTHER" id="PTHR38439:SF3">
    <property type="entry name" value="COPPER-RESISTANT CUPROPROTEIN COPI"/>
    <property type="match status" value="1"/>
</dbReference>
<keyword evidence="5" id="KW-1185">Reference proteome</keyword>
<dbReference type="InterPro" id="IPR008972">
    <property type="entry name" value="Cupredoxin"/>
</dbReference>
<evidence type="ECO:0000259" key="3">
    <source>
        <dbReference type="Pfam" id="PF13473"/>
    </source>
</evidence>
<keyword evidence="1" id="KW-0479">Metal-binding</keyword>
<evidence type="ECO:0000256" key="1">
    <source>
        <dbReference type="ARBA" id="ARBA00022723"/>
    </source>
</evidence>
<sequence>MLMKNWLSGLIVFLATIVLMATPGNFKAFAESKVSDANDRAQTIVVELNDDYFNPKNITIPNGTKTTLLLKNKGSKPHTFTVKMLNIDVEVQPRTEKTISVLPKQANTYDLTCKYHFNVGMVGKVIVK</sequence>
<dbReference type="PANTHER" id="PTHR38439">
    <property type="entry name" value="AURACYANIN-B"/>
    <property type="match status" value="1"/>
</dbReference>
<dbReference type="Pfam" id="PF13473">
    <property type="entry name" value="Cupredoxin_1"/>
    <property type="match status" value="1"/>
</dbReference>